<feature type="signal peptide" evidence="1">
    <location>
        <begin position="1"/>
        <end position="21"/>
    </location>
</feature>
<keyword evidence="5" id="KW-1185">Reference proteome</keyword>
<feature type="domain" description="NigD-like N-terminal OB" evidence="2">
    <location>
        <begin position="35"/>
        <end position="93"/>
    </location>
</feature>
<evidence type="ECO:0000256" key="1">
    <source>
        <dbReference type="SAM" id="SignalP"/>
    </source>
</evidence>
<keyword evidence="1" id="KW-0732">Signal</keyword>
<reference evidence="4" key="1">
    <citation type="submission" date="2020-08" db="EMBL/GenBank/DDBJ databases">
        <title>Genomic Encyclopedia of Type Strains, Phase IV (KMG-IV): sequencing the most valuable type-strain genomes for metagenomic binning, comparative biology and taxonomic classification.</title>
        <authorList>
            <person name="Goeker M."/>
        </authorList>
    </citation>
    <scope>NUCLEOTIDE SEQUENCE [LARGE SCALE GENOMIC DNA]</scope>
    <source>
        <strain evidence="4">DSM 105720</strain>
    </source>
</reference>
<dbReference type="EMBL" id="JACIER010000012">
    <property type="protein sequence ID" value="MBB4045086.1"/>
    <property type="molecule type" value="Genomic_DNA"/>
</dbReference>
<dbReference type="InterPro" id="IPR038179">
    <property type="entry name" value="NigD-like_N_sf"/>
</dbReference>
<dbReference type="InterPro" id="IPR038143">
    <property type="entry name" value="NigD-like_C_dom_sf"/>
</dbReference>
<dbReference type="Pfam" id="PF12667">
    <property type="entry name" value="NigD_N"/>
    <property type="match status" value="1"/>
</dbReference>
<dbReference type="Proteomes" id="UP000560658">
    <property type="component" value="Unassembled WGS sequence"/>
</dbReference>
<dbReference type="InterPro" id="IPR035376">
    <property type="entry name" value="NigD_C"/>
</dbReference>
<feature type="domain" description="NigD-like C-terminal" evidence="3">
    <location>
        <begin position="106"/>
        <end position="232"/>
    </location>
</feature>
<evidence type="ECO:0008006" key="6">
    <source>
        <dbReference type="Google" id="ProtNLM"/>
    </source>
</evidence>
<name>A0A840D0I0_9BACE</name>
<dbReference type="PROSITE" id="PS51257">
    <property type="entry name" value="PROKAR_LIPOPROTEIN"/>
    <property type="match status" value="1"/>
</dbReference>
<gene>
    <name evidence="4" type="ORF">GGR06_002896</name>
</gene>
<dbReference type="AlphaFoldDB" id="A0A840D0I0"/>
<sequence length="255" mass="28761">MKKLNWFLGVLLFALIPVLQSCDDDDNNVIGWDWATVQATGGGEYTLVGDKWGTILPVATAIPWYKPVDGERVVAFFRPLEEGAQGQEHDVVVKMEGITSVLTKEVEELTAENEEEFGNDPIVIYEGDMWLGGKYLNLIFRQNIPHSEKHRISLVENKKVTVDPQENDGYVHLELRYNTYDDTTNLWGWGRVSYNLADYYPSAEHFSDTETPTFKGFKVKINSKTNGERTLVLEIGKSVAVPESAKDAHSTMSLK</sequence>
<accession>A0A840D0I0</accession>
<organism evidence="4 5">
    <name type="scientific">Bacteroides reticulotermitis</name>
    <dbReference type="NCBI Taxonomy" id="1133319"/>
    <lineage>
        <taxon>Bacteria</taxon>
        <taxon>Pseudomonadati</taxon>
        <taxon>Bacteroidota</taxon>
        <taxon>Bacteroidia</taxon>
        <taxon>Bacteroidales</taxon>
        <taxon>Bacteroidaceae</taxon>
        <taxon>Bacteroides</taxon>
    </lineage>
</organism>
<dbReference type="Gene3D" id="2.60.40.2370">
    <property type="entry name" value="NigD-like, C-terminal beta sandwich domain"/>
    <property type="match status" value="1"/>
</dbReference>
<protein>
    <recommendedName>
        <fullName evidence="6">NigD-like protein</fullName>
    </recommendedName>
</protein>
<proteinExistence type="predicted"/>
<evidence type="ECO:0000313" key="4">
    <source>
        <dbReference type="EMBL" id="MBB4045086.1"/>
    </source>
</evidence>
<dbReference type="Pfam" id="PF17415">
    <property type="entry name" value="NigD_C"/>
    <property type="match status" value="1"/>
</dbReference>
<evidence type="ECO:0000259" key="2">
    <source>
        <dbReference type="Pfam" id="PF12667"/>
    </source>
</evidence>
<evidence type="ECO:0000313" key="5">
    <source>
        <dbReference type="Proteomes" id="UP000560658"/>
    </source>
</evidence>
<evidence type="ECO:0000259" key="3">
    <source>
        <dbReference type="Pfam" id="PF17415"/>
    </source>
</evidence>
<dbReference type="RefSeq" id="WP_044162346.1">
    <property type="nucleotide sequence ID" value="NZ_JACIER010000012.1"/>
</dbReference>
<comment type="caution">
    <text evidence="4">The sequence shown here is derived from an EMBL/GenBank/DDBJ whole genome shotgun (WGS) entry which is preliminary data.</text>
</comment>
<dbReference type="Gene3D" id="2.40.50.500">
    <property type="entry name" value="NigD-like N-terminal OB domain"/>
    <property type="match status" value="1"/>
</dbReference>
<dbReference type="InterPro" id="IPR024299">
    <property type="entry name" value="NigD-like_OB_dom"/>
</dbReference>
<feature type="chain" id="PRO_5032629115" description="NigD-like protein" evidence="1">
    <location>
        <begin position="22"/>
        <end position="255"/>
    </location>
</feature>